<gene>
    <name evidence="2" type="ORF">JF76_06850</name>
</gene>
<feature type="domain" description="Glycosyl transferase family 1" evidence="1">
    <location>
        <begin position="326"/>
        <end position="484"/>
    </location>
</feature>
<dbReference type="PANTHER" id="PTHR12526">
    <property type="entry name" value="GLYCOSYLTRANSFERASE"/>
    <property type="match status" value="1"/>
</dbReference>
<reference evidence="2 3" key="1">
    <citation type="submission" date="2014-12" db="EMBL/GenBank/DDBJ databases">
        <title>Comparative genomics of the lactic acid bacteria isolated from the honey bee gut.</title>
        <authorList>
            <person name="Ellegaard K.M."/>
            <person name="Tamarit D."/>
            <person name="Javelind E."/>
            <person name="Olofsson T."/>
            <person name="Andersson S.G."/>
            <person name="Vasquez A."/>
        </authorList>
    </citation>
    <scope>NUCLEOTIDE SEQUENCE [LARGE SCALE GENOMIC DNA]</scope>
    <source>
        <strain evidence="2 3">Biut2</strain>
    </source>
</reference>
<dbReference type="HOGENOM" id="CLU_009583_21_0_9"/>
<evidence type="ECO:0000313" key="2">
    <source>
        <dbReference type="EMBL" id="KJY56377.1"/>
    </source>
</evidence>
<dbReference type="Gene3D" id="3.40.50.2000">
    <property type="entry name" value="Glycogen Phosphorylase B"/>
    <property type="match status" value="2"/>
</dbReference>
<dbReference type="InterPro" id="IPR001296">
    <property type="entry name" value="Glyco_trans_1"/>
</dbReference>
<dbReference type="PATRIC" id="fig|1218493.3.peg.731"/>
<proteinExistence type="predicted"/>
<dbReference type="STRING" id="1218493.JF76_06850"/>
<accession>A0A0F4LBZ6</accession>
<dbReference type="AlphaFoldDB" id="A0A0F4LBZ6"/>
<evidence type="ECO:0000259" key="1">
    <source>
        <dbReference type="Pfam" id="PF00534"/>
    </source>
</evidence>
<dbReference type="GO" id="GO:0016757">
    <property type="term" value="F:glycosyltransferase activity"/>
    <property type="evidence" value="ECO:0007669"/>
    <property type="project" value="InterPro"/>
</dbReference>
<dbReference type="Pfam" id="PF00534">
    <property type="entry name" value="Glycos_transf_1"/>
    <property type="match status" value="1"/>
</dbReference>
<comment type="caution">
    <text evidence="2">The sequence shown here is derived from an EMBL/GenBank/DDBJ whole genome shotgun (WGS) entry which is preliminary data.</text>
</comment>
<sequence>MYYFLDSKLDANSSGIEHAEVKRLKLFKRNHVKAKITTNEFNRFGHSNLSLYGLDDDDYVNMFDFFAGTVNYASRIVTLKDLPIPGFNQVKKITNGYEVYEDNRKTMTINMFPNGSIDTITYYNGDVNRIKEEFYDTRGFKSLTQIFDTADDHLVYELFFRPDNTIYYEISYEKRPNYYPATNIQLTDTHGVVHSLMNSGQAFTIMLDELNEQDGDEKSTFISDRSNITNVPMINMKTSARKIEHFHNIHFRDYWDPSSPLTYNSISNNELLSKTDLVVTPSKHQADDMRKRLRTQVPIVSIPVGIVPDEQLQAEHVPMSERIKGKIIIIARLFHEKRIDDAIKAFNQAYQKNNSLTMDIYGYGDGNDNFKEEKMLKKLVQDLGLEDVIHFMGYTQDMDSVYDNAQLSVLSSRYEGAPLSIVEAQSHGVPVIAYDINYGPADLIADGQSGFVVPSGHIDELAAKITEFFASPKLRRKLNEGAYENAKRSSSENVWRYWQKYVIDTDK</sequence>
<name>A0A0F4LBZ6_9LACO</name>
<dbReference type="PANTHER" id="PTHR12526:SF630">
    <property type="entry name" value="GLYCOSYLTRANSFERASE"/>
    <property type="match status" value="1"/>
</dbReference>
<dbReference type="OrthoDB" id="570545at2"/>
<protein>
    <recommendedName>
        <fullName evidence="1">Glycosyl transferase family 1 domain-containing protein</fullName>
    </recommendedName>
</protein>
<organism evidence="2 3">
    <name type="scientific">Lactobacillus kullabergensis</name>
    <dbReference type="NCBI Taxonomy" id="1218493"/>
    <lineage>
        <taxon>Bacteria</taxon>
        <taxon>Bacillati</taxon>
        <taxon>Bacillota</taxon>
        <taxon>Bacilli</taxon>
        <taxon>Lactobacillales</taxon>
        <taxon>Lactobacillaceae</taxon>
        <taxon>Lactobacillus</taxon>
    </lineage>
</organism>
<dbReference type="EMBL" id="JXBY01000016">
    <property type="protein sequence ID" value="KJY56377.1"/>
    <property type="molecule type" value="Genomic_DNA"/>
</dbReference>
<dbReference type="RefSeq" id="WP_045927844.1">
    <property type="nucleotide sequence ID" value="NZ_JBHSZS010000009.1"/>
</dbReference>
<evidence type="ECO:0000313" key="3">
    <source>
        <dbReference type="Proteomes" id="UP000033533"/>
    </source>
</evidence>
<dbReference type="Proteomes" id="UP000033533">
    <property type="component" value="Unassembled WGS sequence"/>
</dbReference>
<dbReference type="SUPFAM" id="SSF53756">
    <property type="entry name" value="UDP-Glycosyltransferase/glycogen phosphorylase"/>
    <property type="match status" value="1"/>
</dbReference>